<gene>
    <name evidence="2" type="ORF">OSH07_03930</name>
</gene>
<comment type="caution">
    <text evidence="2">The sequence shown here is derived from an EMBL/GenBank/DDBJ whole genome shotgun (WGS) entry which is preliminary data.</text>
</comment>
<evidence type="ECO:0000256" key="1">
    <source>
        <dbReference type="SAM" id="MobiDB-lite"/>
    </source>
</evidence>
<dbReference type="EMBL" id="JAPKNK010000001">
    <property type="protein sequence ID" value="MCX5568337.1"/>
    <property type="molecule type" value="Genomic_DNA"/>
</dbReference>
<name>A0A9X3IK17_9HYPH</name>
<evidence type="ECO:0000313" key="3">
    <source>
        <dbReference type="Proteomes" id="UP001144805"/>
    </source>
</evidence>
<accession>A0A9X3IK17</accession>
<dbReference type="RefSeq" id="WP_266337284.1">
    <property type="nucleotide sequence ID" value="NZ_JAPKNK010000001.1"/>
</dbReference>
<organism evidence="2 3">
    <name type="scientific">Kaistia nematophila</name>
    <dbReference type="NCBI Taxonomy" id="2994654"/>
    <lineage>
        <taxon>Bacteria</taxon>
        <taxon>Pseudomonadati</taxon>
        <taxon>Pseudomonadota</taxon>
        <taxon>Alphaproteobacteria</taxon>
        <taxon>Hyphomicrobiales</taxon>
        <taxon>Kaistiaceae</taxon>
        <taxon>Kaistia</taxon>
    </lineage>
</organism>
<feature type="region of interest" description="Disordered" evidence="1">
    <location>
        <begin position="28"/>
        <end position="48"/>
    </location>
</feature>
<keyword evidence="3" id="KW-1185">Reference proteome</keyword>
<reference evidence="2" key="1">
    <citation type="submission" date="2022-11" db="EMBL/GenBank/DDBJ databases">
        <title>Biodiversity and phylogenetic relationships of bacteria.</title>
        <authorList>
            <person name="Machado R.A.R."/>
            <person name="Bhat A."/>
            <person name="Loulou A."/>
            <person name="Kallel S."/>
        </authorList>
    </citation>
    <scope>NUCLEOTIDE SEQUENCE</scope>
    <source>
        <strain evidence="2">K-TC2</strain>
    </source>
</reference>
<proteinExistence type="predicted"/>
<protein>
    <submittedName>
        <fullName evidence="2">Uncharacterized protein</fullName>
    </submittedName>
</protein>
<feature type="compositionally biased region" description="Low complexity" evidence="1">
    <location>
        <begin position="35"/>
        <end position="48"/>
    </location>
</feature>
<dbReference type="Proteomes" id="UP001144805">
    <property type="component" value="Unassembled WGS sequence"/>
</dbReference>
<evidence type="ECO:0000313" key="2">
    <source>
        <dbReference type="EMBL" id="MCX5568337.1"/>
    </source>
</evidence>
<sequence length="48" mass="5232">MTTTDKSPIEPDRRDAAEYLERIDTKTRGVAVLDAPGSASGGRRSARR</sequence>
<dbReference type="AlphaFoldDB" id="A0A9X3IK17"/>